<reference evidence="1" key="1">
    <citation type="submission" date="2021-08" db="EMBL/GenBank/DDBJ databases">
        <title>Novel anaerobic bacterium isolated from sea squirt in East Sea, Republic of Korea.</title>
        <authorList>
            <person name="Nguyen T.H."/>
            <person name="Li Z."/>
            <person name="Lee Y.-J."/>
            <person name="Ko J."/>
            <person name="Kim S.-G."/>
        </authorList>
    </citation>
    <scope>NUCLEOTIDE SEQUENCE</scope>
    <source>
        <strain evidence="1">KCTC 25031</strain>
    </source>
</reference>
<sequence>MNTTYARNSIGIILMLFFFVACNEGSNTKLSIKDGAFLLDNGQIDLKEKIVDINDLNFDITRVVPLETNEECLVGSFSDFLIEDGNIFIADDRKTKSVLQFSSDGKFKNKIHRVGKGDGEYLYISNFFKLNDGAGYAIQDIRLRKLLLFSKDLEFQKVVPFPYSFEQIQPLGDSYIAVNRKSDSYYLSKLDSHFNIVDTLFKRPNYVKKFEFGLSDHMKYNAKTEEILFHPQLFNGLYKFNGKEMKLSYGIKNKNLFPDKSFYVQHKDGDFNASMMDLTSNKKITFMIAQETKTKVMLRYRIARESYISIFDKKTKKTISFPINKENPMSLLIANTLYINKKGELVCLIRAFHGLNCPEIKNKLTQNVGEEDNPIIVFIHLDSLTL</sequence>
<dbReference type="EMBL" id="CP081303">
    <property type="protein sequence ID" value="QZE13376.1"/>
    <property type="molecule type" value="Genomic_DNA"/>
</dbReference>
<name>A0AC61NCX1_9BACT</name>
<gene>
    <name evidence="1" type="ORF">K4L44_12365</name>
</gene>
<proteinExistence type="predicted"/>
<organism evidence="1 2">
    <name type="scientific">Halosquirtibacter laminarini</name>
    <dbReference type="NCBI Taxonomy" id="3374600"/>
    <lineage>
        <taxon>Bacteria</taxon>
        <taxon>Pseudomonadati</taxon>
        <taxon>Bacteroidota</taxon>
        <taxon>Bacteroidia</taxon>
        <taxon>Marinilabiliales</taxon>
        <taxon>Prolixibacteraceae</taxon>
        <taxon>Halosquirtibacter</taxon>
    </lineage>
</organism>
<dbReference type="Proteomes" id="UP000826212">
    <property type="component" value="Chromosome"/>
</dbReference>
<evidence type="ECO:0000313" key="2">
    <source>
        <dbReference type="Proteomes" id="UP000826212"/>
    </source>
</evidence>
<evidence type="ECO:0000313" key="1">
    <source>
        <dbReference type="EMBL" id="QZE13376.1"/>
    </source>
</evidence>
<protein>
    <submittedName>
        <fullName evidence="1">6-bladed beta-propeller</fullName>
    </submittedName>
</protein>
<keyword evidence="2" id="KW-1185">Reference proteome</keyword>
<accession>A0AC61NCX1</accession>